<keyword evidence="2" id="KW-1185">Reference proteome</keyword>
<evidence type="ECO:0000313" key="1">
    <source>
        <dbReference type="EnsemblPlants" id="AVESA.00010b.r2.1AG0029830.1.CDS"/>
    </source>
</evidence>
<proteinExistence type="predicted"/>
<organism evidence="1 2">
    <name type="scientific">Avena sativa</name>
    <name type="common">Oat</name>
    <dbReference type="NCBI Taxonomy" id="4498"/>
    <lineage>
        <taxon>Eukaryota</taxon>
        <taxon>Viridiplantae</taxon>
        <taxon>Streptophyta</taxon>
        <taxon>Embryophyta</taxon>
        <taxon>Tracheophyta</taxon>
        <taxon>Spermatophyta</taxon>
        <taxon>Magnoliopsida</taxon>
        <taxon>Liliopsida</taxon>
        <taxon>Poales</taxon>
        <taxon>Poaceae</taxon>
        <taxon>BOP clade</taxon>
        <taxon>Pooideae</taxon>
        <taxon>Poodae</taxon>
        <taxon>Poeae</taxon>
        <taxon>Poeae Chloroplast Group 1 (Aveneae type)</taxon>
        <taxon>Aveninae</taxon>
        <taxon>Avena</taxon>
    </lineage>
</organism>
<evidence type="ECO:0000313" key="2">
    <source>
        <dbReference type="Proteomes" id="UP001732700"/>
    </source>
</evidence>
<dbReference type="EnsemblPlants" id="AVESA.00010b.r2.1AG0029830.1">
    <property type="protein sequence ID" value="AVESA.00010b.r2.1AG0029830.1.CDS"/>
    <property type="gene ID" value="AVESA.00010b.r2.1AG0029830"/>
</dbReference>
<sequence>MDGQPSVTKRFKMQPALHNLPEHEILRASNPNENPGLVLPETHPELLDKNEKTAHLKREVDVKADMRPLQKPVKIGYGTDENLPTTRHNVMSTAVTALKSGKPKINGVSLVELFTPEQISAHINSLRQWVGQVCLLHGNNLLYLGIYFQNHQISCYLCLLLSLFTHSKAKAEKNQLMVASGNENTCQLCKVEKLTFEPQPIYCSPCGARIKRNAPYYTVFIGDSRHFFCIPCYNESRGDHIKVEGQNYFKAQFEKKRNDEETEEWWIQCDICERWQHQICALFNCRRNDGMRSPHALNTEYTCPYCYIKEVECDLRMPLPQSAVLGASDLPRTVLSDHIEERLIKRLNLERQARASQSGRSFDEVAGAEGLVVRVVLSVDTKVDVKPRFLEIFPENNYPAEFPYKSKAVLLFQKIEGVEVCLFGMYVQEFGAECTYPNQRRVYLSYLDSVKYFSPDIKAASGEALRTFVYHEILIGYLEYCKQRGFTSCYIWACPPLNGEDYILYCHPEIQQTPKSDKLREWYLAMLRKATKEEIVVEVTNLYDHFFITTGECKAKVTSSRLPYFDGDYWPGAAEDMMNQLCQKDDDRKLRKKSKKNKVITKRDIKAAGHTDVSGSASKDALLMEKLGDTIYPMKENFIMVHLQYSCSHCCILMSSGKRWVCHQCRSFYICDKCYRTTD</sequence>
<accession>A0ACD5TCG5</accession>
<reference evidence="1" key="2">
    <citation type="submission" date="2025-09" db="UniProtKB">
        <authorList>
            <consortium name="EnsemblPlants"/>
        </authorList>
    </citation>
    <scope>IDENTIFICATION</scope>
</reference>
<protein>
    <submittedName>
        <fullName evidence="1">Uncharacterized protein</fullName>
    </submittedName>
</protein>
<name>A0ACD5TCG5_AVESA</name>
<reference evidence="1" key="1">
    <citation type="submission" date="2021-05" db="EMBL/GenBank/DDBJ databases">
        <authorList>
            <person name="Scholz U."/>
            <person name="Mascher M."/>
            <person name="Fiebig A."/>
        </authorList>
    </citation>
    <scope>NUCLEOTIDE SEQUENCE [LARGE SCALE GENOMIC DNA]</scope>
</reference>
<dbReference type="Proteomes" id="UP001732700">
    <property type="component" value="Chromosome 1A"/>
</dbReference>